<name>B4R8A6_PHEZH</name>
<feature type="signal peptide" evidence="5">
    <location>
        <begin position="1"/>
        <end position="21"/>
    </location>
</feature>
<dbReference type="GO" id="GO:0046872">
    <property type="term" value="F:metal ion binding"/>
    <property type="evidence" value="ECO:0007669"/>
    <property type="project" value="UniProtKB-KW"/>
</dbReference>
<proteinExistence type="predicted"/>
<gene>
    <name evidence="7" type="ordered locus">PHZ_c2815</name>
</gene>
<reference evidence="7 8" key="1">
    <citation type="journal article" date="2008" name="BMC Genomics">
        <title>Complete genome of Phenylobacterium zucineum - a novel facultative intracellular bacterium isolated from human erythroleukemia cell line K562.</title>
        <authorList>
            <person name="Luo Y."/>
            <person name="Xu X."/>
            <person name="Ding Z."/>
            <person name="Liu Z."/>
            <person name="Zhang B."/>
            <person name="Yan Z."/>
            <person name="Sun J."/>
            <person name="Hu S."/>
            <person name="Hu X."/>
        </authorList>
    </citation>
    <scope>NUCLEOTIDE SEQUENCE [LARGE SCALE GENOMIC DNA]</scope>
    <source>
        <strain evidence="7 8">HLK1</strain>
    </source>
</reference>
<accession>B4R8A6</accession>
<protein>
    <submittedName>
        <fullName evidence="7">Cytochrome oxidase subunit II</fullName>
    </submittedName>
</protein>
<feature type="domain" description="Cytochrome c" evidence="6">
    <location>
        <begin position="38"/>
        <end position="119"/>
    </location>
</feature>
<evidence type="ECO:0000313" key="8">
    <source>
        <dbReference type="Proteomes" id="UP000001868"/>
    </source>
</evidence>
<keyword evidence="3 4" id="KW-0408">Iron</keyword>
<keyword evidence="5" id="KW-0732">Signal</keyword>
<keyword evidence="2 4" id="KW-0479">Metal-binding</keyword>
<sequence length="139" mass="14495">MPLIAKLIVAAALAAPALASASPPEPAGPAQTPRVLKPAVLRGRDLVQRRCAGCHNAAPRGRSVYGPAPPLRTLGGRYTPAELQRVVEEARAGDHYAMPPLEISERQALDIAAYIEAIAKSDAGTQRKLAVPSCVGLSC</sequence>
<feature type="chain" id="PRO_5002822345" evidence="5">
    <location>
        <begin position="22"/>
        <end position="139"/>
    </location>
</feature>
<dbReference type="HOGENOM" id="CLU_1843246_0_0_5"/>
<dbReference type="InterPro" id="IPR009056">
    <property type="entry name" value="Cyt_c-like_dom"/>
</dbReference>
<dbReference type="AlphaFoldDB" id="B4R8A6"/>
<evidence type="ECO:0000256" key="3">
    <source>
        <dbReference type="ARBA" id="ARBA00023004"/>
    </source>
</evidence>
<dbReference type="OrthoDB" id="7363829at2"/>
<dbReference type="eggNOG" id="COG2010">
    <property type="taxonomic scope" value="Bacteria"/>
</dbReference>
<evidence type="ECO:0000313" key="7">
    <source>
        <dbReference type="EMBL" id="ACG79224.1"/>
    </source>
</evidence>
<dbReference type="Proteomes" id="UP000001868">
    <property type="component" value="Chromosome"/>
</dbReference>
<dbReference type="RefSeq" id="WP_012523362.1">
    <property type="nucleotide sequence ID" value="NC_011144.1"/>
</dbReference>
<keyword evidence="8" id="KW-1185">Reference proteome</keyword>
<keyword evidence="1 4" id="KW-0349">Heme</keyword>
<dbReference type="Gene3D" id="1.10.760.10">
    <property type="entry name" value="Cytochrome c-like domain"/>
    <property type="match status" value="1"/>
</dbReference>
<dbReference type="EMBL" id="CP000747">
    <property type="protein sequence ID" value="ACG79224.1"/>
    <property type="molecule type" value="Genomic_DNA"/>
</dbReference>
<organism evidence="7 8">
    <name type="scientific">Phenylobacterium zucineum (strain HLK1)</name>
    <dbReference type="NCBI Taxonomy" id="450851"/>
    <lineage>
        <taxon>Bacteria</taxon>
        <taxon>Pseudomonadati</taxon>
        <taxon>Pseudomonadota</taxon>
        <taxon>Alphaproteobacteria</taxon>
        <taxon>Caulobacterales</taxon>
        <taxon>Caulobacteraceae</taxon>
        <taxon>Phenylobacterium</taxon>
    </lineage>
</organism>
<dbReference type="KEGG" id="pzu:PHZ_c2815"/>
<evidence type="ECO:0000256" key="4">
    <source>
        <dbReference type="PROSITE-ProRule" id="PRU00433"/>
    </source>
</evidence>
<evidence type="ECO:0000256" key="2">
    <source>
        <dbReference type="ARBA" id="ARBA00022723"/>
    </source>
</evidence>
<dbReference type="SUPFAM" id="SSF46626">
    <property type="entry name" value="Cytochrome c"/>
    <property type="match status" value="1"/>
</dbReference>
<evidence type="ECO:0000256" key="1">
    <source>
        <dbReference type="ARBA" id="ARBA00022617"/>
    </source>
</evidence>
<dbReference type="Pfam" id="PF13442">
    <property type="entry name" value="Cytochrome_CBB3"/>
    <property type="match status" value="1"/>
</dbReference>
<evidence type="ECO:0000259" key="6">
    <source>
        <dbReference type="PROSITE" id="PS51007"/>
    </source>
</evidence>
<dbReference type="PROSITE" id="PS51007">
    <property type="entry name" value="CYTC"/>
    <property type="match status" value="1"/>
</dbReference>
<dbReference type="InterPro" id="IPR036909">
    <property type="entry name" value="Cyt_c-like_dom_sf"/>
</dbReference>
<evidence type="ECO:0000256" key="5">
    <source>
        <dbReference type="SAM" id="SignalP"/>
    </source>
</evidence>
<dbReference type="GO" id="GO:0009055">
    <property type="term" value="F:electron transfer activity"/>
    <property type="evidence" value="ECO:0007669"/>
    <property type="project" value="InterPro"/>
</dbReference>
<dbReference type="GO" id="GO:0020037">
    <property type="term" value="F:heme binding"/>
    <property type="evidence" value="ECO:0007669"/>
    <property type="project" value="InterPro"/>
</dbReference>